<dbReference type="InterPro" id="IPR000719">
    <property type="entry name" value="Prot_kinase_dom"/>
</dbReference>
<dbReference type="Gene3D" id="1.10.510.10">
    <property type="entry name" value="Transferase(Phosphotransferase) domain 1"/>
    <property type="match status" value="1"/>
</dbReference>
<protein>
    <recommendedName>
        <fullName evidence="1">Protein kinase domain-containing protein</fullName>
    </recommendedName>
</protein>
<name>A0ABR4AN06_9LECA</name>
<organism evidence="2 3">
    <name type="scientific">Stereocaulon virgatum</name>
    <dbReference type="NCBI Taxonomy" id="373712"/>
    <lineage>
        <taxon>Eukaryota</taxon>
        <taxon>Fungi</taxon>
        <taxon>Dikarya</taxon>
        <taxon>Ascomycota</taxon>
        <taxon>Pezizomycotina</taxon>
        <taxon>Lecanoromycetes</taxon>
        <taxon>OSLEUM clade</taxon>
        <taxon>Lecanoromycetidae</taxon>
        <taxon>Lecanorales</taxon>
        <taxon>Lecanorineae</taxon>
        <taxon>Stereocaulaceae</taxon>
        <taxon>Stereocaulon</taxon>
    </lineage>
</organism>
<reference evidence="2 3" key="1">
    <citation type="submission" date="2024-09" db="EMBL/GenBank/DDBJ databases">
        <title>Rethinking Asexuality: The Enigmatic Case of Functional Sexual Genes in Lepraria (Stereocaulaceae).</title>
        <authorList>
            <person name="Doellman M."/>
            <person name="Sun Y."/>
            <person name="Barcenas-Pena A."/>
            <person name="Lumbsch H.T."/>
            <person name="Grewe F."/>
        </authorList>
    </citation>
    <scope>NUCLEOTIDE SEQUENCE [LARGE SCALE GENOMIC DNA]</scope>
    <source>
        <strain evidence="2 3">Mercado 3170</strain>
    </source>
</reference>
<gene>
    <name evidence="2" type="ORF">N7G274_001544</name>
</gene>
<dbReference type="EMBL" id="JBEFKJ010000004">
    <property type="protein sequence ID" value="KAL2046097.1"/>
    <property type="molecule type" value="Genomic_DNA"/>
</dbReference>
<dbReference type="PROSITE" id="PS50011">
    <property type="entry name" value="PROTEIN_KINASE_DOM"/>
    <property type="match status" value="1"/>
</dbReference>
<comment type="caution">
    <text evidence="2">The sequence shown here is derived from an EMBL/GenBank/DDBJ whole genome shotgun (WGS) entry which is preliminary data.</text>
</comment>
<dbReference type="Proteomes" id="UP001590950">
    <property type="component" value="Unassembled WGS sequence"/>
</dbReference>
<feature type="domain" description="Protein kinase" evidence="1">
    <location>
        <begin position="1"/>
        <end position="99"/>
    </location>
</feature>
<evidence type="ECO:0000313" key="3">
    <source>
        <dbReference type="Proteomes" id="UP001590950"/>
    </source>
</evidence>
<evidence type="ECO:0000259" key="1">
    <source>
        <dbReference type="PROSITE" id="PS50011"/>
    </source>
</evidence>
<keyword evidence="3" id="KW-1185">Reference proteome</keyword>
<accession>A0ABR4AN06</accession>
<dbReference type="InterPro" id="IPR011009">
    <property type="entry name" value="Kinase-like_dom_sf"/>
</dbReference>
<proteinExistence type="predicted"/>
<sequence>MGYGERRGRARFDKTSEEPPCFVFEWVEHVLWNVRAEQHREQSVLPKTVARSVLEALDLFASANALHTDVNPNNIFLSNIENASPVVKLGDLGNRTCFG</sequence>
<dbReference type="SUPFAM" id="SSF56112">
    <property type="entry name" value="Protein kinase-like (PK-like)"/>
    <property type="match status" value="1"/>
</dbReference>
<evidence type="ECO:0000313" key="2">
    <source>
        <dbReference type="EMBL" id="KAL2046097.1"/>
    </source>
</evidence>